<dbReference type="InterPro" id="IPR004305">
    <property type="entry name" value="Thiaminase-2/PQQC"/>
</dbReference>
<organism evidence="3 4">
    <name type="scientific">Synechococcus elongatus PCC 11801</name>
    <dbReference type="NCBI Taxonomy" id="2219813"/>
    <lineage>
        <taxon>Bacteria</taxon>
        <taxon>Bacillati</taxon>
        <taxon>Cyanobacteriota</taxon>
        <taxon>Cyanophyceae</taxon>
        <taxon>Synechococcales</taxon>
        <taxon>Synechococcaceae</taxon>
        <taxon>Synechococcus</taxon>
    </lineage>
</organism>
<dbReference type="PANTHER" id="PTHR43198:SF2">
    <property type="entry name" value="SI:CH1073-67J19.1-RELATED"/>
    <property type="match status" value="1"/>
</dbReference>
<evidence type="ECO:0000259" key="2">
    <source>
        <dbReference type="Pfam" id="PF03070"/>
    </source>
</evidence>
<dbReference type="CDD" id="cd19368">
    <property type="entry name" value="TenA_C_AtTH2-like"/>
    <property type="match status" value="1"/>
</dbReference>
<sequence length="207" mass="23231">MRLADCLWQQNQALVAEIRFHPFVVALVEGSLPLNQFQAYIAQDAFFLEAFARAYSIAAAKSEHRADFEQFHQLAGGVLEELQLHARLAQRWQIDLRSVQPNPATRRYVDFLVATAWSRPLGAIAAAMVPCMRLYADLGQFWLQRGYAAEPYGEWVQTYADPAFESLAQQLEALLDRHGTEAIAAEPYGYALTCERDFFSAVGSAIA</sequence>
<comment type="pathway">
    <text evidence="1">Cofactor biosynthesis; thiamine diphosphate biosynthesis.</text>
</comment>
<accession>A0AAN1QN29</accession>
<dbReference type="AlphaFoldDB" id="A0AAN1QN29"/>
<dbReference type="PANTHER" id="PTHR43198">
    <property type="entry name" value="BIFUNCTIONAL TH2 PROTEIN"/>
    <property type="match status" value="1"/>
</dbReference>
<evidence type="ECO:0000313" key="4">
    <source>
        <dbReference type="Proteomes" id="UP000267249"/>
    </source>
</evidence>
<dbReference type="InterPro" id="IPR050967">
    <property type="entry name" value="Thiamine_Salvage_TenA"/>
</dbReference>
<gene>
    <name evidence="3" type="ORF">DOP62_06550</name>
</gene>
<feature type="domain" description="Thiaminase-2/PQQC" evidence="2">
    <location>
        <begin position="9"/>
        <end position="177"/>
    </location>
</feature>
<dbReference type="RefSeq" id="WP_208676668.1">
    <property type="nucleotide sequence ID" value="NZ_CP030139.2"/>
</dbReference>
<dbReference type="InterPro" id="IPR016084">
    <property type="entry name" value="Haem_Oase-like_multi-hlx"/>
</dbReference>
<dbReference type="SUPFAM" id="SSF48613">
    <property type="entry name" value="Heme oxygenase-like"/>
    <property type="match status" value="1"/>
</dbReference>
<dbReference type="Gene3D" id="1.20.910.10">
    <property type="entry name" value="Heme oxygenase-like"/>
    <property type="match status" value="1"/>
</dbReference>
<reference evidence="3 4" key="1">
    <citation type="journal article" date="2018" name="Sci. Rep.">
        <title>Genome Features and Biochemical Characteristics of a Robust, Fast Growing and Naturally Transformable Cyanobacterium Synechococcus elongatus PCC 11801 Isolated from India.</title>
        <authorList>
            <person name="Jaiswal D."/>
            <person name="Sengupta A."/>
            <person name="Sohoni S."/>
            <person name="Sengupta S."/>
            <person name="Phadnavis A.G."/>
            <person name="Pakrasi H.B."/>
            <person name="Wangikar P.P."/>
        </authorList>
    </citation>
    <scope>NUCLEOTIDE SEQUENCE [LARGE SCALE GENOMIC DNA]</scope>
    <source>
        <strain evidence="3 4">PCC 11801</strain>
    </source>
</reference>
<dbReference type="Pfam" id="PF03070">
    <property type="entry name" value="TENA_THI-4"/>
    <property type="match status" value="1"/>
</dbReference>
<dbReference type="EMBL" id="CP030139">
    <property type="protein sequence ID" value="AZB72427.1"/>
    <property type="molecule type" value="Genomic_DNA"/>
</dbReference>
<dbReference type="GO" id="GO:0005829">
    <property type="term" value="C:cytosol"/>
    <property type="evidence" value="ECO:0007669"/>
    <property type="project" value="TreeGrafter"/>
</dbReference>
<evidence type="ECO:0000256" key="1">
    <source>
        <dbReference type="ARBA" id="ARBA00004948"/>
    </source>
</evidence>
<protein>
    <submittedName>
        <fullName evidence="3">TenA family protein</fullName>
    </submittedName>
</protein>
<name>A0AAN1QN29_SYNEL</name>
<evidence type="ECO:0000313" key="3">
    <source>
        <dbReference type="EMBL" id="AZB72427.1"/>
    </source>
</evidence>
<proteinExistence type="predicted"/>
<dbReference type="Proteomes" id="UP000267249">
    <property type="component" value="Chromosome"/>
</dbReference>